<accession>A0ABM7RJJ4</accession>
<gene>
    <name evidence="1" type="ORF">HAHE_39340</name>
</gene>
<dbReference type="InterPro" id="IPR012657">
    <property type="entry name" value="23S_rRNA-intervening_sequence"/>
</dbReference>
<keyword evidence="2" id="KW-1185">Reference proteome</keyword>
<dbReference type="EMBL" id="AP024702">
    <property type="protein sequence ID" value="BCX50026.1"/>
    <property type="molecule type" value="Genomic_DNA"/>
</dbReference>
<dbReference type="Gene3D" id="1.20.1440.60">
    <property type="entry name" value="23S rRNA-intervening sequence"/>
    <property type="match status" value="1"/>
</dbReference>
<sequence>MTSGRQIEAKPYDLEERTYRFALVTRLFLKRQSWDPASWPDVRQLLRSSGSVAANYVEFIEGLSGDDKTYRLRISKKEARESGLWLRLLSDCNSLPPESAAELRELKQESDELVRILAAIIRKRVS</sequence>
<evidence type="ECO:0008006" key="3">
    <source>
        <dbReference type="Google" id="ProtNLM"/>
    </source>
</evidence>
<proteinExistence type="predicted"/>
<evidence type="ECO:0000313" key="1">
    <source>
        <dbReference type="EMBL" id="BCX50026.1"/>
    </source>
</evidence>
<dbReference type="SUPFAM" id="SSF158446">
    <property type="entry name" value="IVS-encoded protein-like"/>
    <property type="match status" value="1"/>
</dbReference>
<reference evidence="1 2" key="1">
    <citation type="submission" date="2021-06" db="EMBL/GenBank/DDBJ databases">
        <title>Complete genome of Haloferula helveola possessing various polysaccharide degrading enzymes.</title>
        <authorList>
            <person name="Takami H."/>
            <person name="Huang C."/>
            <person name="Hamasaki K."/>
        </authorList>
    </citation>
    <scope>NUCLEOTIDE SEQUENCE [LARGE SCALE GENOMIC DNA]</scope>
    <source>
        <strain evidence="1 2">CN-1</strain>
    </source>
</reference>
<dbReference type="Pfam" id="PF05635">
    <property type="entry name" value="23S_rRNA_IVP"/>
    <property type="match status" value="1"/>
</dbReference>
<protein>
    <recommendedName>
        <fullName evidence="3">Four helix bundle protein</fullName>
    </recommendedName>
</protein>
<dbReference type="Proteomes" id="UP001374893">
    <property type="component" value="Chromosome"/>
</dbReference>
<dbReference type="InterPro" id="IPR036583">
    <property type="entry name" value="23S_rRNA_IVS_sf"/>
</dbReference>
<name>A0ABM7RJJ4_9BACT</name>
<dbReference type="RefSeq" id="WP_338686909.1">
    <property type="nucleotide sequence ID" value="NZ_AP024702.1"/>
</dbReference>
<evidence type="ECO:0000313" key="2">
    <source>
        <dbReference type="Proteomes" id="UP001374893"/>
    </source>
</evidence>
<organism evidence="1 2">
    <name type="scientific">Haloferula helveola</name>
    <dbReference type="NCBI Taxonomy" id="490095"/>
    <lineage>
        <taxon>Bacteria</taxon>
        <taxon>Pseudomonadati</taxon>
        <taxon>Verrucomicrobiota</taxon>
        <taxon>Verrucomicrobiia</taxon>
        <taxon>Verrucomicrobiales</taxon>
        <taxon>Verrucomicrobiaceae</taxon>
        <taxon>Haloferula</taxon>
    </lineage>
</organism>
<dbReference type="NCBIfam" id="TIGR02436">
    <property type="entry name" value="four helix bundle protein"/>
    <property type="match status" value="1"/>
</dbReference>